<dbReference type="Gene3D" id="3.40.50.720">
    <property type="entry name" value="NAD(P)-binding Rossmann-like Domain"/>
    <property type="match status" value="1"/>
</dbReference>
<keyword evidence="3 5" id="KW-0862">Zinc</keyword>
<dbReference type="PROSITE" id="PS00065">
    <property type="entry name" value="D_2_HYDROXYACID_DH_1"/>
    <property type="match status" value="1"/>
</dbReference>
<gene>
    <name evidence="7" type="ORF">DACRYDRAFT_54999</name>
</gene>
<sequence>MSPNNNQVPFKGYAVTNPKAWSDFDVITFKPKNFEDTDVEIAITHCGVCGSDLHTITSGWGDIEPPLIVGHEIIGKATRVGKAVEGIKVGDRVGVGAQIGSCMDCEACKTNNEQYCPKGIDTYNAEYPDGVKTMGGYSTAIRADERFVFPIPEAIESKYAASMLCAGLTVYSPLIRNGCGAGKKVGIVGIGGLGHYAILFAKALAAEVYAFTHSDNKSDEIKKMGADHVVLTDKDGEFAKPLVQKLHLIISTRDVAEDFPIVPYLSMLWVQGRLIQVGLPDHPFPPIPGFAFTSNGSLFGGSKIGSKKEVLDMLKLAVDKSIKPWIEELPMSKAREAVERLKKNDVRYRFVLTQDLL</sequence>
<dbReference type="HOGENOM" id="CLU_026673_20_2_1"/>
<dbReference type="Gene3D" id="3.90.180.10">
    <property type="entry name" value="Medium-chain alcohol dehydrogenases, catalytic domain"/>
    <property type="match status" value="1"/>
</dbReference>
<evidence type="ECO:0000313" key="8">
    <source>
        <dbReference type="Proteomes" id="UP000030653"/>
    </source>
</evidence>
<evidence type="ECO:0000256" key="5">
    <source>
        <dbReference type="RuleBase" id="RU361277"/>
    </source>
</evidence>
<dbReference type="SUPFAM" id="SSF50129">
    <property type="entry name" value="GroES-like"/>
    <property type="match status" value="1"/>
</dbReference>
<dbReference type="OMA" id="SGECKPW"/>
<evidence type="ECO:0000256" key="4">
    <source>
        <dbReference type="ARBA" id="ARBA00023002"/>
    </source>
</evidence>
<dbReference type="Pfam" id="PF08240">
    <property type="entry name" value="ADH_N"/>
    <property type="match status" value="1"/>
</dbReference>
<evidence type="ECO:0000256" key="2">
    <source>
        <dbReference type="ARBA" id="ARBA00022723"/>
    </source>
</evidence>
<comment type="similarity">
    <text evidence="5">Belongs to the zinc-containing alcohol dehydrogenase family.</text>
</comment>
<dbReference type="AlphaFoldDB" id="M5G2S8"/>
<dbReference type="EMBL" id="JH795868">
    <property type="protein sequence ID" value="EJU00147.1"/>
    <property type="molecule type" value="Genomic_DNA"/>
</dbReference>
<keyword evidence="8" id="KW-1185">Reference proteome</keyword>
<dbReference type="CDD" id="cd05283">
    <property type="entry name" value="CAD1"/>
    <property type="match status" value="1"/>
</dbReference>
<dbReference type="PANTHER" id="PTHR42683">
    <property type="entry name" value="ALDEHYDE REDUCTASE"/>
    <property type="match status" value="1"/>
</dbReference>
<evidence type="ECO:0000256" key="3">
    <source>
        <dbReference type="ARBA" id="ARBA00022833"/>
    </source>
</evidence>
<dbReference type="InterPro" id="IPR013154">
    <property type="entry name" value="ADH-like_N"/>
</dbReference>
<dbReference type="PROSITE" id="PS00059">
    <property type="entry name" value="ADH_ZINC"/>
    <property type="match status" value="1"/>
</dbReference>
<dbReference type="GO" id="GO:0016616">
    <property type="term" value="F:oxidoreductase activity, acting on the CH-OH group of donors, NAD or NADP as acceptor"/>
    <property type="evidence" value="ECO:0007669"/>
    <property type="project" value="InterPro"/>
</dbReference>
<dbReference type="RefSeq" id="XP_040627044.1">
    <property type="nucleotide sequence ID" value="XM_040775298.1"/>
</dbReference>
<dbReference type="OrthoDB" id="1879366at2759"/>
<dbReference type="InterPro" id="IPR036291">
    <property type="entry name" value="NAD(P)-bd_dom_sf"/>
</dbReference>
<dbReference type="InterPro" id="IPR002328">
    <property type="entry name" value="ADH_Zn_CS"/>
</dbReference>
<evidence type="ECO:0000313" key="7">
    <source>
        <dbReference type="EMBL" id="EJU00147.1"/>
    </source>
</evidence>
<dbReference type="InterPro" id="IPR029752">
    <property type="entry name" value="D-isomer_DH_CS1"/>
</dbReference>
<comment type="cofactor">
    <cofactor evidence="1 5">
        <name>Zn(2+)</name>
        <dbReference type="ChEBI" id="CHEBI:29105"/>
    </cofactor>
</comment>
<dbReference type="InterPro" id="IPR020843">
    <property type="entry name" value="ER"/>
</dbReference>
<protein>
    <submittedName>
        <fullName evidence="7">GroES-like protein</fullName>
    </submittedName>
</protein>
<keyword evidence="2 5" id="KW-0479">Metal-binding</keyword>
<dbReference type="STRING" id="1858805.M5G2S8"/>
<accession>M5G2S8</accession>
<dbReference type="GO" id="GO:0008270">
    <property type="term" value="F:zinc ion binding"/>
    <property type="evidence" value="ECO:0007669"/>
    <property type="project" value="InterPro"/>
</dbReference>
<evidence type="ECO:0000259" key="6">
    <source>
        <dbReference type="SMART" id="SM00829"/>
    </source>
</evidence>
<dbReference type="GeneID" id="63690360"/>
<proteinExistence type="inferred from homology"/>
<dbReference type="SMART" id="SM00829">
    <property type="entry name" value="PKS_ER"/>
    <property type="match status" value="1"/>
</dbReference>
<name>M5G2S8_DACPD</name>
<reference evidence="7 8" key="1">
    <citation type="journal article" date="2012" name="Science">
        <title>The Paleozoic origin of enzymatic lignin decomposition reconstructed from 31 fungal genomes.</title>
        <authorList>
            <person name="Floudas D."/>
            <person name="Binder M."/>
            <person name="Riley R."/>
            <person name="Barry K."/>
            <person name="Blanchette R.A."/>
            <person name="Henrissat B."/>
            <person name="Martinez A.T."/>
            <person name="Otillar R."/>
            <person name="Spatafora J.W."/>
            <person name="Yadav J.S."/>
            <person name="Aerts A."/>
            <person name="Benoit I."/>
            <person name="Boyd A."/>
            <person name="Carlson A."/>
            <person name="Copeland A."/>
            <person name="Coutinho P.M."/>
            <person name="de Vries R.P."/>
            <person name="Ferreira P."/>
            <person name="Findley K."/>
            <person name="Foster B."/>
            <person name="Gaskell J."/>
            <person name="Glotzer D."/>
            <person name="Gorecki P."/>
            <person name="Heitman J."/>
            <person name="Hesse C."/>
            <person name="Hori C."/>
            <person name="Igarashi K."/>
            <person name="Jurgens J.A."/>
            <person name="Kallen N."/>
            <person name="Kersten P."/>
            <person name="Kohler A."/>
            <person name="Kuees U."/>
            <person name="Kumar T.K.A."/>
            <person name="Kuo A."/>
            <person name="LaButti K."/>
            <person name="Larrondo L.F."/>
            <person name="Lindquist E."/>
            <person name="Ling A."/>
            <person name="Lombard V."/>
            <person name="Lucas S."/>
            <person name="Lundell T."/>
            <person name="Martin R."/>
            <person name="McLaughlin D.J."/>
            <person name="Morgenstern I."/>
            <person name="Morin E."/>
            <person name="Murat C."/>
            <person name="Nagy L.G."/>
            <person name="Nolan M."/>
            <person name="Ohm R.A."/>
            <person name="Patyshakuliyeva A."/>
            <person name="Rokas A."/>
            <person name="Ruiz-Duenas F.J."/>
            <person name="Sabat G."/>
            <person name="Salamov A."/>
            <person name="Samejima M."/>
            <person name="Schmutz J."/>
            <person name="Slot J.C."/>
            <person name="St John F."/>
            <person name="Stenlid J."/>
            <person name="Sun H."/>
            <person name="Sun S."/>
            <person name="Syed K."/>
            <person name="Tsang A."/>
            <person name="Wiebenga A."/>
            <person name="Young D."/>
            <person name="Pisabarro A."/>
            <person name="Eastwood D.C."/>
            <person name="Martin F."/>
            <person name="Cullen D."/>
            <person name="Grigoriev I.V."/>
            <person name="Hibbett D.S."/>
        </authorList>
    </citation>
    <scope>NUCLEOTIDE SEQUENCE [LARGE SCALE GENOMIC DNA]</scope>
    <source>
        <strain evidence="7 8">DJM-731 SS1</strain>
    </source>
</reference>
<organism evidence="7 8">
    <name type="scientific">Dacryopinax primogenitus (strain DJM 731)</name>
    <name type="common">Brown rot fungus</name>
    <dbReference type="NCBI Taxonomy" id="1858805"/>
    <lineage>
        <taxon>Eukaryota</taxon>
        <taxon>Fungi</taxon>
        <taxon>Dikarya</taxon>
        <taxon>Basidiomycota</taxon>
        <taxon>Agaricomycotina</taxon>
        <taxon>Dacrymycetes</taxon>
        <taxon>Dacrymycetales</taxon>
        <taxon>Dacrymycetaceae</taxon>
        <taxon>Dacryopinax</taxon>
    </lineage>
</organism>
<feature type="domain" description="Enoyl reductase (ER)" evidence="6">
    <location>
        <begin position="22"/>
        <end position="352"/>
    </location>
</feature>
<keyword evidence="4" id="KW-0560">Oxidoreductase</keyword>
<dbReference type="SUPFAM" id="SSF51735">
    <property type="entry name" value="NAD(P)-binding Rossmann-fold domains"/>
    <property type="match status" value="1"/>
</dbReference>
<dbReference type="InterPro" id="IPR011032">
    <property type="entry name" value="GroES-like_sf"/>
</dbReference>
<dbReference type="InterPro" id="IPR013149">
    <property type="entry name" value="ADH-like_C"/>
</dbReference>
<dbReference type="FunFam" id="3.40.50.720:FF:000022">
    <property type="entry name" value="Cinnamyl alcohol dehydrogenase"/>
    <property type="match status" value="1"/>
</dbReference>
<dbReference type="InterPro" id="IPR047109">
    <property type="entry name" value="CAD-like"/>
</dbReference>
<dbReference type="Pfam" id="PF00107">
    <property type="entry name" value="ADH_zinc_N"/>
    <property type="match status" value="1"/>
</dbReference>
<evidence type="ECO:0000256" key="1">
    <source>
        <dbReference type="ARBA" id="ARBA00001947"/>
    </source>
</evidence>
<dbReference type="Proteomes" id="UP000030653">
    <property type="component" value="Unassembled WGS sequence"/>
</dbReference>